<feature type="coiled-coil region" evidence="1">
    <location>
        <begin position="60"/>
        <end position="128"/>
    </location>
</feature>
<accession>A0A1J4KK56</accession>
<organism evidence="3 4">
    <name type="scientific">Tritrichomonas foetus</name>
    <dbReference type="NCBI Taxonomy" id="1144522"/>
    <lineage>
        <taxon>Eukaryota</taxon>
        <taxon>Metamonada</taxon>
        <taxon>Parabasalia</taxon>
        <taxon>Tritrichomonadida</taxon>
        <taxon>Tritrichomonadidae</taxon>
        <taxon>Tritrichomonas</taxon>
    </lineage>
</organism>
<reference evidence="3" key="1">
    <citation type="submission" date="2016-10" db="EMBL/GenBank/DDBJ databases">
        <authorList>
            <person name="Benchimol M."/>
            <person name="Almeida L.G."/>
            <person name="Vasconcelos A.T."/>
            <person name="Perreira-Neves A."/>
            <person name="Rosa I.A."/>
            <person name="Tasca T."/>
            <person name="Bogo M.R."/>
            <person name="de Souza W."/>
        </authorList>
    </citation>
    <scope>NUCLEOTIDE SEQUENCE [LARGE SCALE GENOMIC DNA]</scope>
    <source>
        <strain evidence="3">K</strain>
    </source>
</reference>
<proteinExistence type="predicted"/>
<dbReference type="AlphaFoldDB" id="A0A1J4KK56"/>
<keyword evidence="1" id="KW-0175">Coiled coil</keyword>
<dbReference type="GeneID" id="94826294"/>
<dbReference type="RefSeq" id="XP_068364817.1">
    <property type="nucleotide sequence ID" value="XM_068491590.1"/>
</dbReference>
<evidence type="ECO:0000313" key="4">
    <source>
        <dbReference type="Proteomes" id="UP000179807"/>
    </source>
</evidence>
<dbReference type="VEuPathDB" id="TrichDB:TRFO_03915"/>
<gene>
    <name evidence="3" type="ORF">TRFO_03915</name>
</gene>
<keyword evidence="4" id="KW-1185">Reference proteome</keyword>
<dbReference type="Proteomes" id="UP000179807">
    <property type="component" value="Unassembled WGS sequence"/>
</dbReference>
<evidence type="ECO:0000313" key="3">
    <source>
        <dbReference type="EMBL" id="OHT11681.1"/>
    </source>
</evidence>
<dbReference type="EMBL" id="MLAK01000582">
    <property type="protein sequence ID" value="OHT11681.1"/>
    <property type="molecule type" value="Genomic_DNA"/>
</dbReference>
<sequence length="136" mass="15991">MSDSESFKKSPAKSPKKQGIPSDDKLELRQELHQKAATLQKHIHFEASMKPRIYKMTVDVDELAKECDEMEAKTKVLEKKLEIEYQKKENSRLTQEFISEREKKLQKIRQLEEKLQKVLREKANYLSKAEMQLQGA</sequence>
<evidence type="ECO:0000256" key="2">
    <source>
        <dbReference type="SAM" id="MobiDB-lite"/>
    </source>
</evidence>
<evidence type="ECO:0000256" key="1">
    <source>
        <dbReference type="SAM" id="Coils"/>
    </source>
</evidence>
<name>A0A1J4KK56_9EUKA</name>
<protein>
    <submittedName>
        <fullName evidence="3">Uncharacterized protein</fullName>
    </submittedName>
</protein>
<feature type="region of interest" description="Disordered" evidence="2">
    <location>
        <begin position="1"/>
        <end position="24"/>
    </location>
</feature>
<comment type="caution">
    <text evidence="3">The sequence shown here is derived from an EMBL/GenBank/DDBJ whole genome shotgun (WGS) entry which is preliminary data.</text>
</comment>